<evidence type="ECO:0000256" key="7">
    <source>
        <dbReference type="ARBA" id="ARBA00022771"/>
    </source>
</evidence>
<name>A0A1I8HFA2_9PLAT</name>
<dbReference type="WBParaSite" id="maker-uti_cns_0005896-snap-gene-0.7-mRNA-1">
    <property type="protein sequence ID" value="maker-uti_cns_0005896-snap-gene-0.7-mRNA-1"/>
    <property type="gene ID" value="maker-uti_cns_0005896-snap-gene-0.7"/>
</dbReference>
<evidence type="ECO:0000256" key="8">
    <source>
        <dbReference type="ARBA" id="ARBA00022833"/>
    </source>
</evidence>
<evidence type="ECO:0000259" key="15">
    <source>
        <dbReference type="PROSITE" id="PS50144"/>
    </source>
</evidence>
<dbReference type="SUPFAM" id="SSF57850">
    <property type="entry name" value="RING/U-box"/>
    <property type="match status" value="1"/>
</dbReference>
<dbReference type="PROSITE" id="PS50144">
    <property type="entry name" value="MATH"/>
    <property type="match status" value="1"/>
</dbReference>
<dbReference type="PANTHER" id="PTHR10131">
    <property type="entry name" value="TNF RECEPTOR ASSOCIATED FACTOR"/>
    <property type="match status" value="1"/>
</dbReference>
<organism evidence="17 18">
    <name type="scientific">Macrostomum lignano</name>
    <dbReference type="NCBI Taxonomy" id="282301"/>
    <lineage>
        <taxon>Eukaryota</taxon>
        <taxon>Metazoa</taxon>
        <taxon>Spiralia</taxon>
        <taxon>Lophotrochozoa</taxon>
        <taxon>Platyhelminthes</taxon>
        <taxon>Rhabditophora</taxon>
        <taxon>Macrostomorpha</taxon>
        <taxon>Macrostomida</taxon>
        <taxon>Macrostomidae</taxon>
        <taxon>Macrostomum</taxon>
    </lineage>
</organism>
<feature type="domain" description="TRAF-type" evidence="16">
    <location>
        <begin position="290"/>
        <end position="340"/>
    </location>
</feature>
<feature type="transmembrane region" description="Helical" evidence="14">
    <location>
        <begin position="101"/>
        <end position="120"/>
    </location>
</feature>
<dbReference type="SUPFAM" id="SSF49599">
    <property type="entry name" value="TRAF domain-like"/>
    <property type="match status" value="2"/>
</dbReference>
<keyword evidence="14" id="KW-0472">Membrane</keyword>
<dbReference type="Proteomes" id="UP000095280">
    <property type="component" value="Unplaced"/>
</dbReference>
<keyword evidence="7 11" id="KW-0863">Zinc-finger</keyword>
<evidence type="ECO:0000256" key="14">
    <source>
        <dbReference type="SAM" id="Phobius"/>
    </source>
</evidence>
<dbReference type="Gene3D" id="3.30.40.10">
    <property type="entry name" value="Zinc/RING finger domain, C3HC4 (zinc finger)"/>
    <property type="match status" value="2"/>
</dbReference>
<dbReference type="InterPro" id="IPR049342">
    <property type="entry name" value="TRAF1-6_MATH_dom"/>
</dbReference>
<dbReference type="GO" id="GO:0009898">
    <property type="term" value="C:cytoplasmic side of plasma membrane"/>
    <property type="evidence" value="ECO:0007669"/>
    <property type="project" value="TreeGrafter"/>
</dbReference>
<keyword evidence="9" id="KW-0832">Ubl conjugation</keyword>
<evidence type="ECO:0000256" key="5">
    <source>
        <dbReference type="ARBA" id="ARBA00022723"/>
    </source>
</evidence>
<keyword evidence="3" id="KW-1017">Isopeptide bond</keyword>
<dbReference type="Gene3D" id="2.60.210.10">
    <property type="entry name" value="Apoptosis, Tumor Necrosis Factor Receptor Associated Protein 2, Chain A"/>
    <property type="match status" value="1"/>
</dbReference>
<dbReference type="InterPro" id="IPR040463">
    <property type="entry name" value="BAP29/BAP31_N"/>
</dbReference>
<keyword evidence="8 11" id="KW-0862">Zinc</keyword>
<evidence type="ECO:0000256" key="12">
    <source>
        <dbReference type="SAM" id="Coils"/>
    </source>
</evidence>
<feature type="coiled-coil region" evidence="12">
    <location>
        <begin position="126"/>
        <end position="160"/>
    </location>
</feature>
<dbReference type="PANTHER" id="PTHR10131:SF138">
    <property type="entry name" value="RE66324P"/>
    <property type="match status" value="1"/>
</dbReference>
<dbReference type="InterPro" id="IPR001293">
    <property type="entry name" value="Znf_TRAF"/>
</dbReference>
<dbReference type="Pfam" id="PF02176">
    <property type="entry name" value="zf-TRAF"/>
    <property type="match status" value="1"/>
</dbReference>
<dbReference type="PROSITE" id="PS00518">
    <property type="entry name" value="ZF_RING_1"/>
    <property type="match status" value="1"/>
</dbReference>
<evidence type="ECO:0000313" key="17">
    <source>
        <dbReference type="Proteomes" id="UP000095280"/>
    </source>
</evidence>
<evidence type="ECO:0000313" key="18">
    <source>
        <dbReference type="WBParaSite" id="maker-uti_cns_0005896-snap-gene-0.7-mRNA-1"/>
    </source>
</evidence>
<evidence type="ECO:0000256" key="1">
    <source>
        <dbReference type="ARBA" id="ARBA00004496"/>
    </source>
</evidence>
<dbReference type="FunFam" id="2.60.210.10:FF:000001">
    <property type="entry name" value="TNF receptor-associated factor"/>
    <property type="match status" value="1"/>
</dbReference>
<dbReference type="GO" id="GO:0008270">
    <property type="term" value="F:zinc ion binding"/>
    <property type="evidence" value="ECO:0007669"/>
    <property type="project" value="UniProtKB-KW"/>
</dbReference>
<evidence type="ECO:0000256" key="9">
    <source>
        <dbReference type="ARBA" id="ARBA00022843"/>
    </source>
</evidence>
<keyword evidence="14" id="KW-0812">Transmembrane</keyword>
<keyword evidence="17" id="KW-1185">Reference proteome</keyword>
<evidence type="ECO:0000256" key="11">
    <source>
        <dbReference type="PROSITE-ProRule" id="PRU00207"/>
    </source>
</evidence>
<dbReference type="GO" id="GO:0043122">
    <property type="term" value="P:regulation of canonical NF-kappaB signal transduction"/>
    <property type="evidence" value="ECO:0007669"/>
    <property type="project" value="TreeGrafter"/>
</dbReference>
<dbReference type="SMART" id="SM00061">
    <property type="entry name" value="MATH"/>
    <property type="match status" value="1"/>
</dbReference>
<dbReference type="Pfam" id="PF21355">
    <property type="entry name" value="TRAF-mep_MATH"/>
    <property type="match status" value="1"/>
</dbReference>
<proteinExistence type="predicted"/>
<keyword evidence="6" id="KW-0677">Repeat</keyword>
<protein>
    <submittedName>
        <fullName evidence="18">TNF receptor-associated factor</fullName>
    </submittedName>
</protein>
<dbReference type="Pfam" id="PF05529">
    <property type="entry name" value="Bap31"/>
    <property type="match status" value="1"/>
</dbReference>
<keyword evidence="5 11" id="KW-0479">Metal-binding</keyword>
<evidence type="ECO:0000259" key="16">
    <source>
        <dbReference type="PROSITE" id="PS50145"/>
    </source>
</evidence>
<feature type="region of interest" description="Disordered" evidence="13">
    <location>
        <begin position="411"/>
        <end position="430"/>
    </location>
</feature>
<comment type="subcellular location">
    <subcellularLocation>
        <location evidence="1">Cytoplasm</location>
    </subcellularLocation>
</comment>
<feature type="zinc finger region" description="TRAF-type" evidence="11">
    <location>
        <begin position="290"/>
        <end position="340"/>
    </location>
</feature>
<evidence type="ECO:0000256" key="2">
    <source>
        <dbReference type="ARBA" id="ARBA00022490"/>
    </source>
</evidence>
<dbReference type="AlphaFoldDB" id="A0A1I8HFA2"/>
<feature type="transmembrane region" description="Helical" evidence="14">
    <location>
        <begin position="48"/>
        <end position="67"/>
    </location>
</feature>
<feature type="transmembrane region" description="Helical" evidence="14">
    <location>
        <begin position="7"/>
        <end position="28"/>
    </location>
</feature>
<feature type="domain" description="MATH" evidence="15">
    <location>
        <begin position="555"/>
        <end position="701"/>
    </location>
</feature>
<evidence type="ECO:0000256" key="4">
    <source>
        <dbReference type="ARBA" id="ARBA00022703"/>
    </source>
</evidence>
<keyword evidence="4" id="KW-0053">Apoptosis</keyword>
<sequence>MSLQWTVISWFVYAEAALVLIMCLPVISVQRWRRILRSRLLRKFDSSAYVYFNVFFGLLILLLIDAYRKMRQHALEELSIDERVNPHGFALSRMRKFRSQINFTLSAGALLLWLVLKWMVSSLIGRAFLEQDLSIERAKVNDLQRKLDEAQRKLSSTLAAGVVNGSVSDDGTMAESSQLQMGYKIGGIDKLEPRYKCAHCHLLLREPMQGDCGHRYCRNCVQLKFNEAKQKGEPSLCLECDSSDSDRAEISPDRTYPDMAIKREINKSLKVQCPNSPCDKVMQVRELDDHLQECKFRPEPCELCGELVAMQSLAEHKEQKCRRRLVPCDVCKERVAFESLDEHKSSTCIGSTVECEFCLARVKDNEEAKSSHWLEECPVGWHTTRCPFGCPEMSEGCWPCQSGSSSSRLIHQSRASCPSPGVQRRRQRRELQCRPPSLTGSDFEELSRLKEKAASLESRMKSMALPTDLAKMLKDLQGSIVQGDKVKELLQVIKEQFDNCYDKIRQYELRMQKDLEKKLDIERKHQELVKLLAYKEMKILDLERRVEVLEHAGYDGVLVWKITDVRRRKEEAREGKVCSIYSPPFYTGKAGYKMCGRLYLNGDGAGKNTHISLFFVIMRGAFDALLPWPFAKKVSMMLLDQNFDEHVIDAFKPDTSSSSFKRPSTDMNIASGCPLFMPLADFENGSRGYVKDDAMFIKFIVDKSDLPT</sequence>
<evidence type="ECO:0000256" key="10">
    <source>
        <dbReference type="ARBA" id="ARBA00023054"/>
    </source>
</evidence>
<keyword evidence="2" id="KW-0963">Cytoplasm</keyword>
<keyword evidence="10 12" id="KW-0175">Coiled coil</keyword>
<dbReference type="GO" id="GO:0005164">
    <property type="term" value="F:tumor necrosis factor receptor binding"/>
    <property type="evidence" value="ECO:0007669"/>
    <property type="project" value="TreeGrafter"/>
</dbReference>
<dbReference type="GO" id="GO:0006915">
    <property type="term" value="P:apoptotic process"/>
    <property type="evidence" value="ECO:0007669"/>
    <property type="project" value="UniProtKB-KW"/>
</dbReference>
<accession>A0A1I8HFA2</accession>
<dbReference type="PROSITE" id="PS50145">
    <property type="entry name" value="ZF_TRAF"/>
    <property type="match status" value="1"/>
</dbReference>
<reference evidence="18" key="1">
    <citation type="submission" date="2016-11" db="UniProtKB">
        <authorList>
            <consortium name="WormBaseParasite"/>
        </authorList>
    </citation>
    <scope>IDENTIFICATION</scope>
</reference>
<dbReference type="GO" id="GO:0005737">
    <property type="term" value="C:cytoplasm"/>
    <property type="evidence" value="ECO:0007669"/>
    <property type="project" value="UniProtKB-SubCell"/>
</dbReference>
<evidence type="ECO:0000256" key="3">
    <source>
        <dbReference type="ARBA" id="ARBA00022499"/>
    </source>
</evidence>
<dbReference type="InterPro" id="IPR017907">
    <property type="entry name" value="Znf_RING_CS"/>
</dbReference>
<evidence type="ECO:0000256" key="6">
    <source>
        <dbReference type="ARBA" id="ARBA00022737"/>
    </source>
</evidence>
<evidence type="ECO:0000256" key="13">
    <source>
        <dbReference type="SAM" id="MobiDB-lite"/>
    </source>
</evidence>
<dbReference type="InterPro" id="IPR002083">
    <property type="entry name" value="MATH/TRAF_dom"/>
</dbReference>
<dbReference type="InterPro" id="IPR008974">
    <property type="entry name" value="TRAF-like"/>
</dbReference>
<keyword evidence="14" id="KW-1133">Transmembrane helix</keyword>
<dbReference type="InterPro" id="IPR013083">
    <property type="entry name" value="Znf_RING/FYVE/PHD"/>
</dbReference>